<evidence type="ECO:0000256" key="4">
    <source>
        <dbReference type="ARBA" id="ARBA00022692"/>
    </source>
</evidence>
<dbReference type="EMBL" id="BAAALT010000281">
    <property type="protein sequence ID" value="GAA1833939.1"/>
    <property type="molecule type" value="Genomic_DNA"/>
</dbReference>
<gene>
    <name evidence="9" type="ORF">GCM10009682_60440</name>
</gene>
<feature type="transmembrane region" description="Helical" evidence="8">
    <location>
        <begin position="58"/>
        <end position="77"/>
    </location>
</feature>
<evidence type="ECO:0000256" key="7">
    <source>
        <dbReference type="ARBA" id="ARBA00024033"/>
    </source>
</evidence>
<keyword evidence="10" id="KW-1185">Reference proteome</keyword>
<evidence type="ECO:0000256" key="1">
    <source>
        <dbReference type="ARBA" id="ARBA00004651"/>
    </source>
</evidence>
<feature type="transmembrane region" description="Helical" evidence="8">
    <location>
        <begin position="84"/>
        <end position="102"/>
    </location>
</feature>
<sequence length="398" mass="42658">MTWRRVAVVCGLALVTGVFAVLVSARHGFFDLRVYHGAINYWADGRGSLYDFVVDNSYYGFTYPPFAALVMAPMAVLSLTAAQVVSVAATIPATLLVLWWLLSPTIRRQGWTTWYALGLAAALTIAFEPVRETVNFGQVNLLLLALVGGDLLLGVARGRRWAGVGVGLATAIKLTPGIFIVYLLVTRRWRAAIVAAATAAVATLVAAALMPDMSLVFWTEALWNTDRVGDLAFISNQSLQGAVARLNPGHPSTALWGLTVVASLAVWFVRSRRAVAAGDEFSGFALTGVLGCLISPVTWVHHLVWLGPALVLLVDRAAGASTTRRRRGLLAFAAAVYALLCSRLVWVFATSYDSPWGWLLSNSYVWASLALLIGLPVPGAAASADRPRESPRVVAVPT</sequence>
<evidence type="ECO:0008006" key="11">
    <source>
        <dbReference type="Google" id="ProtNLM"/>
    </source>
</evidence>
<comment type="caution">
    <text evidence="9">The sequence shown here is derived from an EMBL/GenBank/DDBJ whole genome shotgun (WGS) entry which is preliminary data.</text>
</comment>
<evidence type="ECO:0000256" key="3">
    <source>
        <dbReference type="ARBA" id="ARBA00022679"/>
    </source>
</evidence>
<keyword evidence="3" id="KW-0808">Transferase</keyword>
<dbReference type="RefSeq" id="WP_344139806.1">
    <property type="nucleotide sequence ID" value="NZ_BAAALT010000281.1"/>
</dbReference>
<comment type="subcellular location">
    <subcellularLocation>
        <location evidence="1">Cell membrane</location>
        <topology evidence="1">Multi-pass membrane protein</topology>
    </subcellularLocation>
</comment>
<feature type="transmembrane region" description="Helical" evidence="8">
    <location>
        <begin position="253"/>
        <end position="269"/>
    </location>
</feature>
<evidence type="ECO:0000256" key="8">
    <source>
        <dbReference type="SAM" id="Phobius"/>
    </source>
</evidence>
<feature type="transmembrane region" description="Helical" evidence="8">
    <location>
        <begin position="364"/>
        <end position="382"/>
    </location>
</feature>
<evidence type="ECO:0000256" key="5">
    <source>
        <dbReference type="ARBA" id="ARBA00022989"/>
    </source>
</evidence>
<feature type="transmembrane region" description="Helical" evidence="8">
    <location>
        <begin position="108"/>
        <end position="127"/>
    </location>
</feature>
<reference evidence="9 10" key="1">
    <citation type="journal article" date="2019" name="Int. J. Syst. Evol. Microbiol.">
        <title>The Global Catalogue of Microorganisms (GCM) 10K type strain sequencing project: providing services to taxonomists for standard genome sequencing and annotation.</title>
        <authorList>
            <consortium name="The Broad Institute Genomics Platform"/>
            <consortium name="The Broad Institute Genome Sequencing Center for Infectious Disease"/>
            <person name="Wu L."/>
            <person name="Ma J."/>
        </authorList>
    </citation>
    <scope>NUCLEOTIDE SEQUENCE [LARGE SCALE GENOMIC DNA]</scope>
    <source>
        <strain evidence="9 10">JCM 13250</strain>
    </source>
</reference>
<keyword evidence="6 8" id="KW-0472">Membrane</keyword>
<evidence type="ECO:0000313" key="10">
    <source>
        <dbReference type="Proteomes" id="UP001500218"/>
    </source>
</evidence>
<organism evidence="9 10">
    <name type="scientific">Luedemannella flava</name>
    <dbReference type="NCBI Taxonomy" id="349316"/>
    <lineage>
        <taxon>Bacteria</taxon>
        <taxon>Bacillati</taxon>
        <taxon>Actinomycetota</taxon>
        <taxon>Actinomycetes</taxon>
        <taxon>Micromonosporales</taxon>
        <taxon>Micromonosporaceae</taxon>
        <taxon>Luedemannella</taxon>
    </lineage>
</organism>
<dbReference type="Proteomes" id="UP001500218">
    <property type="component" value="Unassembled WGS sequence"/>
</dbReference>
<keyword evidence="2" id="KW-1003">Cell membrane</keyword>
<evidence type="ECO:0000313" key="9">
    <source>
        <dbReference type="EMBL" id="GAA1833939.1"/>
    </source>
</evidence>
<comment type="similarity">
    <text evidence="7">Belongs to the glycosyltransferase 87 family.</text>
</comment>
<dbReference type="Pfam" id="PF09594">
    <property type="entry name" value="GT87"/>
    <property type="match status" value="1"/>
</dbReference>
<feature type="transmembrane region" description="Helical" evidence="8">
    <location>
        <begin position="329"/>
        <end position="352"/>
    </location>
</feature>
<evidence type="ECO:0000256" key="6">
    <source>
        <dbReference type="ARBA" id="ARBA00023136"/>
    </source>
</evidence>
<protein>
    <recommendedName>
        <fullName evidence="11">Alpha-1,2-mannosyltransferase</fullName>
    </recommendedName>
</protein>
<keyword evidence="4 8" id="KW-0812">Transmembrane</keyword>
<evidence type="ECO:0000256" key="2">
    <source>
        <dbReference type="ARBA" id="ARBA00022475"/>
    </source>
</evidence>
<keyword evidence="5 8" id="KW-1133">Transmembrane helix</keyword>
<accession>A0ABN2MP60</accession>
<proteinExistence type="inferred from homology"/>
<dbReference type="InterPro" id="IPR018584">
    <property type="entry name" value="GT87"/>
</dbReference>
<feature type="transmembrane region" description="Helical" evidence="8">
    <location>
        <begin position="162"/>
        <end position="185"/>
    </location>
</feature>
<feature type="transmembrane region" description="Helical" evidence="8">
    <location>
        <begin position="192"/>
        <end position="210"/>
    </location>
</feature>
<name>A0ABN2MP60_9ACTN</name>
<feature type="transmembrane region" description="Helical" evidence="8">
    <location>
        <begin position="139"/>
        <end position="156"/>
    </location>
</feature>